<keyword evidence="5" id="KW-1185">Reference proteome</keyword>
<organism evidence="4 5">
    <name type="scientific">Kribbella qitaiheensis</name>
    <dbReference type="NCBI Taxonomy" id="1544730"/>
    <lineage>
        <taxon>Bacteria</taxon>
        <taxon>Bacillati</taxon>
        <taxon>Actinomycetota</taxon>
        <taxon>Actinomycetes</taxon>
        <taxon>Propionibacteriales</taxon>
        <taxon>Kribbellaceae</taxon>
        <taxon>Kribbella</taxon>
    </lineage>
</organism>
<reference evidence="5" key="1">
    <citation type="submission" date="2019-09" db="EMBL/GenBank/DDBJ databases">
        <title>Antimicrobial potential of Antarctic Bacteria.</title>
        <authorList>
            <person name="Benaud N."/>
            <person name="Edwards R.J."/>
            <person name="Ferrari B.C."/>
        </authorList>
    </citation>
    <scope>NUCLEOTIDE SEQUENCE [LARGE SCALE GENOMIC DNA]</scope>
    <source>
        <strain evidence="5">SPB151</strain>
    </source>
</reference>
<dbReference type="GO" id="GO:0008270">
    <property type="term" value="F:zinc ion binding"/>
    <property type="evidence" value="ECO:0007669"/>
    <property type="project" value="UniProtKB-KW"/>
</dbReference>
<keyword evidence="1" id="KW-0862">Zinc</keyword>
<evidence type="ECO:0000313" key="4">
    <source>
        <dbReference type="EMBL" id="QNE17214.1"/>
    </source>
</evidence>
<evidence type="ECO:0000256" key="1">
    <source>
        <dbReference type="PROSITE-ProRule" id="PRU00325"/>
    </source>
</evidence>
<dbReference type="KEGG" id="kqi:F1D05_03900"/>
<dbReference type="Proteomes" id="UP000515563">
    <property type="component" value="Chromosome"/>
</dbReference>
<evidence type="ECO:0000313" key="5">
    <source>
        <dbReference type="Proteomes" id="UP000515563"/>
    </source>
</evidence>
<feature type="domain" description="SWIM-type" evidence="3">
    <location>
        <begin position="123"/>
        <end position="158"/>
    </location>
</feature>
<dbReference type="PANTHER" id="PTHR38133">
    <property type="entry name" value="SLR1429 PROTEIN"/>
    <property type="match status" value="1"/>
</dbReference>
<evidence type="ECO:0000259" key="3">
    <source>
        <dbReference type="PROSITE" id="PS50966"/>
    </source>
</evidence>
<dbReference type="RefSeq" id="WP_185446043.1">
    <property type="nucleotide sequence ID" value="NZ_CP043661.1"/>
</dbReference>
<feature type="region of interest" description="Disordered" evidence="2">
    <location>
        <begin position="213"/>
        <end position="242"/>
    </location>
</feature>
<keyword evidence="1" id="KW-0863">Zinc-finger</keyword>
<gene>
    <name evidence="4" type="ORF">F1D05_03900</name>
</gene>
<name>A0A7G6WT99_9ACTN</name>
<sequence length="424" mass="45364">MSGEVARGFPAFAARRGSTRARSWWGQSWVQALEDTSLDSGQLQKGRRFANSGQVGTITVSPGRIAAMVQAPEDTYESVVLVDRLSPDEWRRFLDEVGSRAGHIAALLDGEMPHDLVEAAADAAVPLLPGIGDLDPTCTCDGWELPCQHAAALCYQVGWLLDQDPFVLLLIRGRSQDQLLNDLQQRTTHTALETPTSPGVPAGEVFAARTTEQFEGGSGEQSAGESGRPRRGGEGELPAVPEVPSTVGLDELVVAGVQAPAGMEVASLGLLVLDAARRARAQLRALLSGSADPWVLDEWQDAVRLAADYPVLAERLGTALGRPAELAVGVSAWTYGGAPGLDVLEHEWAPDPSELARARTELLAAWEDLDLAFEVSGNRLTAADRQLRLDRLGRWHPYALVENTWLPAGPADRDPTTALATPDS</sequence>
<dbReference type="PANTHER" id="PTHR38133:SF1">
    <property type="entry name" value="SLR1429 PROTEIN"/>
    <property type="match status" value="1"/>
</dbReference>
<dbReference type="EMBL" id="CP043661">
    <property type="protein sequence ID" value="QNE17214.1"/>
    <property type="molecule type" value="Genomic_DNA"/>
</dbReference>
<dbReference type="Pfam" id="PF04434">
    <property type="entry name" value="SWIM"/>
    <property type="match status" value="1"/>
</dbReference>
<proteinExistence type="predicted"/>
<protein>
    <recommendedName>
        <fullName evidence="3">SWIM-type domain-containing protein</fullName>
    </recommendedName>
</protein>
<evidence type="ECO:0000256" key="2">
    <source>
        <dbReference type="SAM" id="MobiDB-lite"/>
    </source>
</evidence>
<reference evidence="4 5" key="2">
    <citation type="journal article" date="2020" name="Microbiol. Resour. Announc.">
        <title>Antarctic desert soil bacteria exhibit high novel natural product potential, evaluated through long-read genome sequencing and comparative genomics.</title>
        <authorList>
            <person name="Benaud N."/>
            <person name="Edwards R.J."/>
            <person name="Amos T.G."/>
            <person name="D'Agostino P.M."/>
            <person name="Gutierrez-Chavez C."/>
            <person name="Montgomery K."/>
            <person name="Nicetic I."/>
            <person name="Ferrari B.C."/>
        </authorList>
    </citation>
    <scope>NUCLEOTIDE SEQUENCE [LARGE SCALE GENOMIC DNA]</scope>
    <source>
        <strain evidence="4 5">SPB151</strain>
    </source>
</reference>
<dbReference type="InterPro" id="IPR007527">
    <property type="entry name" value="Znf_SWIM"/>
</dbReference>
<accession>A0A7G6WT99</accession>
<keyword evidence="1" id="KW-0479">Metal-binding</keyword>
<dbReference type="AlphaFoldDB" id="A0A7G6WT99"/>
<dbReference type="PROSITE" id="PS50966">
    <property type="entry name" value="ZF_SWIM"/>
    <property type="match status" value="1"/>
</dbReference>